<dbReference type="EMBL" id="WIXE01012012">
    <property type="protein sequence ID" value="KAK5976310.1"/>
    <property type="molecule type" value="Genomic_DNA"/>
</dbReference>
<feature type="domain" description="DUF7083" evidence="1">
    <location>
        <begin position="1"/>
        <end position="87"/>
    </location>
</feature>
<keyword evidence="3" id="KW-1185">Reference proteome</keyword>
<sequence>MAALSKRIEKFVFDADVEMGFSIWYSRYKEVFTEDARQLPEPARVRLLCEKLDNVTFEKYQRHVLPRNVSDIGYQNTVDNLKQLFDFKASEFTAKYQ</sequence>
<proteinExistence type="predicted"/>
<comment type="caution">
    <text evidence="2">The sequence shown here is derived from an EMBL/GenBank/DDBJ whole genome shotgun (WGS) entry which is preliminary data.</text>
</comment>
<reference evidence="2 3" key="1">
    <citation type="submission" date="2019-10" db="EMBL/GenBank/DDBJ databases">
        <title>Assembly and Annotation for the nematode Trichostrongylus colubriformis.</title>
        <authorList>
            <person name="Martin J."/>
        </authorList>
    </citation>
    <scope>NUCLEOTIDE SEQUENCE [LARGE SCALE GENOMIC DNA]</scope>
    <source>
        <strain evidence="2">G859</strain>
        <tissue evidence="2">Whole worm</tissue>
    </source>
</reference>
<dbReference type="Proteomes" id="UP001331761">
    <property type="component" value="Unassembled WGS sequence"/>
</dbReference>
<dbReference type="Pfam" id="PF23309">
    <property type="entry name" value="DUF7083"/>
    <property type="match status" value="1"/>
</dbReference>
<evidence type="ECO:0000313" key="2">
    <source>
        <dbReference type="EMBL" id="KAK5976310.1"/>
    </source>
</evidence>
<evidence type="ECO:0000259" key="1">
    <source>
        <dbReference type="Pfam" id="PF23309"/>
    </source>
</evidence>
<accession>A0AAN8FFU7</accession>
<evidence type="ECO:0000313" key="3">
    <source>
        <dbReference type="Proteomes" id="UP001331761"/>
    </source>
</evidence>
<protein>
    <recommendedName>
        <fullName evidence="1">DUF7083 domain-containing protein</fullName>
    </recommendedName>
</protein>
<dbReference type="InterPro" id="IPR055510">
    <property type="entry name" value="DUF7083"/>
</dbReference>
<organism evidence="2 3">
    <name type="scientific">Trichostrongylus colubriformis</name>
    <name type="common">Black scour worm</name>
    <dbReference type="NCBI Taxonomy" id="6319"/>
    <lineage>
        <taxon>Eukaryota</taxon>
        <taxon>Metazoa</taxon>
        <taxon>Ecdysozoa</taxon>
        <taxon>Nematoda</taxon>
        <taxon>Chromadorea</taxon>
        <taxon>Rhabditida</taxon>
        <taxon>Rhabditina</taxon>
        <taxon>Rhabditomorpha</taxon>
        <taxon>Strongyloidea</taxon>
        <taxon>Trichostrongylidae</taxon>
        <taxon>Trichostrongylus</taxon>
    </lineage>
</organism>
<dbReference type="AlphaFoldDB" id="A0AAN8FFU7"/>
<gene>
    <name evidence="2" type="ORF">GCK32_004449</name>
</gene>
<name>A0AAN8FFU7_TRICO</name>